<feature type="domain" description="ABC transporter" evidence="5">
    <location>
        <begin position="33"/>
        <end position="265"/>
    </location>
</feature>
<comment type="caution">
    <text evidence="6">The sequence shown here is derived from an EMBL/GenBank/DDBJ whole genome shotgun (WGS) entry which is preliminary data.</text>
</comment>
<dbReference type="Pfam" id="PF00005">
    <property type="entry name" value="ABC_tran"/>
    <property type="match status" value="1"/>
</dbReference>
<evidence type="ECO:0000313" key="6">
    <source>
        <dbReference type="EMBL" id="MFC6953628.1"/>
    </source>
</evidence>
<dbReference type="PANTHER" id="PTHR42788:SF13">
    <property type="entry name" value="ALIPHATIC SULFONATES IMPORT ATP-BINDING PROTEIN SSUB"/>
    <property type="match status" value="1"/>
</dbReference>
<dbReference type="InterPro" id="IPR027417">
    <property type="entry name" value="P-loop_NTPase"/>
</dbReference>
<dbReference type="EMBL" id="JBHSXN010000002">
    <property type="protein sequence ID" value="MFC6953628.1"/>
    <property type="molecule type" value="Genomic_DNA"/>
</dbReference>
<organism evidence="6 7">
    <name type="scientific">Halorubellus litoreus</name>
    <dbReference type="NCBI Taxonomy" id="755308"/>
    <lineage>
        <taxon>Archaea</taxon>
        <taxon>Methanobacteriati</taxon>
        <taxon>Methanobacteriota</taxon>
        <taxon>Stenosarchaea group</taxon>
        <taxon>Halobacteria</taxon>
        <taxon>Halobacteriales</taxon>
        <taxon>Halorubellaceae</taxon>
        <taxon>Halorubellus</taxon>
    </lineage>
</organism>
<keyword evidence="1" id="KW-0813">Transport</keyword>
<dbReference type="SUPFAM" id="SSF52540">
    <property type="entry name" value="P-loop containing nucleoside triphosphate hydrolases"/>
    <property type="match status" value="1"/>
</dbReference>
<dbReference type="InterPro" id="IPR003593">
    <property type="entry name" value="AAA+_ATPase"/>
</dbReference>
<name>A0ABD5VIS9_9EURY</name>
<gene>
    <name evidence="6" type="ORF">ACFQGB_12210</name>
</gene>
<dbReference type="InterPro" id="IPR017871">
    <property type="entry name" value="ABC_transporter-like_CS"/>
</dbReference>
<dbReference type="CDD" id="cd03293">
    <property type="entry name" value="ABC_NrtD_SsuB_transporters"/>
    <property type="match status" value="1"/>
</dbReference>
<feature type="compositionally biased region" description="Low complexity" evidence="4">
    <location>
        <begin position="17"/>
        <end position="30"/>
    </location>
</feature>
<dbReference type="RefSeq" id="WP_336350583.1">
    <property type="nucleotide sequence ID" value="NZ_JAZAQL010000002.1"/>
</dbReference>
<dbReference type="InterPro" id="IPR050166">
    <property type="entry name" value="ABC_transporter_ATP-bind"/>
</dbReference>
<keyword evidence="2" id="KW-0547">Nucleotide-binding</keyword>
<dbReference type="AlphaFoldDB" id="A0ABD5VIS9"/>
<accession>A0ABD5VIS9</accession>
<protein>
    <submittedName>
        <fullName evidence="6">ABC transporter ATP-binding protein</fullName>
    </submittedName>
</protein>
<evidence type="ECO:0000259" key="5">
    <source>
        <dbReference type="PROSITE" id="PS50893"/>
    </source>
</evidence>
<dbReference type="PANTHER" id="PTHR42788">
    <property type="entry name" value="TAURINE IMPORT ATP-BINDING PROTEIN-RELATED"/>
    <property type="match status" value="1"/>
</dbReference>
<dbReference type="GO" id="GO:0005524">
    <property type="term" value="F:ATP binding"/>
    <property type="evidence" value="ECO:0007669"/>
    <property type="project" value="UniProtKB-KW"/>
</dbReference>
<evidence type="ECO:0000256" key="2">
    <source>
        <dbReference type="ARBA" id="ARBA00022741"/>
    </source>
</evidence>
<dbReference type="PROSITE" id="PS50893">
    <property type="entry name" value="ABC_TRANSPORTER_2"/>
    <property type="match status" value="1"/>
</dbReference>
<reference evidence="6 7" key="1">
    <citation type="journal article" date="2019" name="Int. J. Syst. Evol. Microbiol.">
        <title>The Global Catalogue of Microorganisms (GCM) 10K type strain sequencing project: providing services to taxonomists for standard genome sequencing and annotation.</title>
        <authorList>
            <consortium name="The Broad Institute Genomics Platform"/>
            <consortium name="The Broad Institute Genome Sequencing Center for Infectious Disease"/>
            <person name="Wu L."/>
            <person name="Ma J."/>
        </authorList>
    </citation>
    <scope>NUCLEOTIDE SEQUENCE [LARGE SCALE GENOMIC DNA]</scope>
    <source>
        <strain evidence="6 7">GX26</strain>
    </source>
</reference>
<evidence type="ECO:0000313" key="7">
    <source>
        <dbReference type="Proteomes" id="UP001596395"/>
    </source>
</evidence>
<evidence type="ECO:0000256" key="3">
    <source>
        <dbReference type="ARBA" id="ARBA00022840"/>
    </source>
</evidence>
<dbReference type="Gene3D" id="3.40.50.300">
    <property type="entry name" value="P-loop containing nucleotide triphosphate hydrolases"/>
    <property type="match status" value="1"/>
</dbReference>
<dbReference type="SMART" id="SM00382">
    <property type="entry name" value="AAA"/>
    <property type="match status" value="1"/>
</dbReference>
<keyword evidence="3 6" id="KW-0067">ATP-binding</keyword>
<evidence type="ECO:0000256" key="4">
    <source>
        <dbReference type="SAM" id="MobiDB-lite"/>
    </source>
</evidence>
<dbReference type="InterPro" id="IPR003439">
    <property type="entry name" value="ABC_transporter-like_ATP-bd"/>
</dbReference>
<dbReference type="Proteomes" id="UP001596395">
    <property type="component" value="Unassembled WGS sequence"/>
</dbReference>
<dbReference type="PROSITE" id="PS00211">
    <property type="entry name" value="ABC_TRANSPORTER_1"/>
    <property type="match status" value="1"/>
</dbReference>
<proteinExistence type="predicted"/>
<keyword evidence="7" id="KW-1185">Reference proteome</keyword>
<sequence>MTPNHSSTENDPDGEPTGTDTHADAATGETPQIAVADVSKTFQTDRGPVEAITDVTFDVARGEFVSIVGPSGSGKSTAFRIIAGLETPTDGAVHVDGTRVTEPGPDRGMVFQDDALFPWRTVAGNVRYGLEEVGAPEGFSVDERVQYCLELVGLTDKADAYPKELSGGQRQRVGIARALAVDPPILLMDEPFGSVDARTRTTLHRELLDIWAATRKTICFVTHDIEEAVYLSDRIVVFSDAPGTVRDVVTVDLDRPRDRTGDAFTDIKARVLSYFEDEPG</sequence>
<feature type="region of interest" description="Disordered" evidence="4">
    <location>
        <begin position="1"/>
        <end position="31"/>
    </location>
</feature>
<evidence type="ECO:0000256" key="1">
    <source>
        <dbReference type="ARBA" id="ARBA00022448"/>
    </source>
</evidence>